<gene>
    <name evidence="1" type="ORF">UU9_11928</name>
</gene>
<keyword evidence="2" id="KW-1185">Reference proteome</keyword>
<dbReference type="AlphaFoldDB" id="I4VN64"/>
<evidence type="ECO:0000313" key="2">
    <source>
        <dbReference type="Proteomes" id="UP000004210"/>
    </source>
</evidence>
<proteinExistence type="predicted"/>
<name>I4VN64_9GAMM</name>
<protein>
    <submittedName>
        <fullName evidence="1">PBS lyase</fullName>
    </submittedName>
</protein>
<dbReference type="EMBL" id="AJXU01000048">
    <property type="protein sequence ID" value="EIL88655.1"/>
    <property type="molecule type" value="Genomic_DNA"/>
</dbReference>
<evidence type="ECO:0000313" key="1">
    <source>
        <dbReference type="EMBL" id="EIL88655.1"/>
    </source>
</evidence>
<dbReference type="OrthoDB" id="7055541at2"/>
<sequence>MAILMVVFLCAGYLVFSVVIVHATGPAVVKLGRNGGQLPAGMTAVDIRYPILTPGNGNSDNHGVAKITRPDFVLPAFDGVLLGSDRGEWGGELVFRDRDGRFHQLLNRDVRGIVRTPSGIVVFVGLAHLFGSAGGIYRVSLDGDGTVATTLIHDLRGSPGAIQWTRHGDLVFQVDIRAFRRYGLLSSEKTRCFLLDSAGMLRRQLCAAILH</sequence>
<accession>I4VN64</accession>
<dbReference type="Proteomes" id="UP000004210">
    <property type="component" value="Unassembled WGS sequence"/>
</dbReference>
<reference evidence="1 2" key="1">
    <citation type="journal article" date="2012" name="J. Bacteriol.">
        <title>Genome sequences for six rhodanobacter strains, isolated from soils and the terrestrial subsurface, with variable denitrification capabilities.</title>
        <authorList>
            <person name="Kostka J.E."/>
            <person name="Green S.J."/>
            <person name="Rishishwar L."/>
            <person name="Prakash O."/>
            <person name="Katz L.S."/>
            <person name="Marino-Ramirez L."/>
            <person name="Jordan I.K."/>
            <person name="Munk C."/>
            <person name="Ivanova N."/>
            <person name="Mikhailova N."/>
            <person name="Watson D.B."/>
            <person name="Brown S.D."/>
            <person name="Palumbo A.V."/>
            <person name="Brooks S.C."/>
        </authorList>
    </citation>
    <scope>NUCLEOTIDE SEQUENCE [LARGE SCALE GENOMIC DNA]</scope>
    <source>
        <strain evidence="2">Jip2T</strain>
    </source>
</reference>
<dbReference type="RefSeq" id="WP_007082017.1">
    <property type="nucleotide sequence ID" value="NZ_AJXU01000048.1"/>
</dbReference>
<keyword evidence="1" id="KW-0456">Lyase</keyword>
<comment type="caution">
    <text evidence="1">The sequence shown here is derived from an EMBL/GenBank/DDBJ whole genome shotgun (WGS) entry which is preliminary data.</text>
</comment>
<organism evidence="1 2">
    <name type="scientific">Rhodanobacter fulvus Jip2</name>
    <dbReference type="NCBI Taxonomy" id="1163408"/>
    <lineage>
        <taxon>Bacteria</taxon>
        <taxon>Pseudomonadati</taxon>
        <taxon>Pseudomonadota</taxon>
        <taxon>Gammaproteobacteria</taxon>
        <taxon>Lysobacterales</taxon>
        <taxon>Rhodanobacteraceae</taxon>
        <taxon>Rhodanobacter</taxon>
    </lineage>
</organism>
<dbReference type="STRING" id="1163408.UU9_11928"/>
<dbReference type="GO" id="GO:0016829">
    <property type="term" value="F:lyase activity"/>
    <property type="evidence" value="ECO:0007669"/>
    <property type="project" value="UniProtKB-KW"/>
</dbReference>